<sequence length="968" mass="104812">MAPSKGAHLKVTEGDLINGRFKVIREVGCGNFSKVYHCIDSSRGSNKIQQPVAVKIVKAEYKRDAHFEKQMLHVLIKKHNNKGAFCRMLDFFEWRGCPVFVMCIYGPSLRDCPLGYSKGAITRSKLVKVAHSLLETCRYIHFDCQMVHTDLKPENILVGDINVPKNGIGESWVICDFGSSSQWNLSRLDSDLITTRPYRAPEVVLGNPWFYPADMWSIGCILFELAAGFRLFDVRDDLTHLQLMEKRLGPLPEMFTKTSRYSINFFDSRGDFLEDSKVITAGKINTRKLSLLMHDDQELCDLIASMLVYDPLKRATAKDALNHKIFKAKCPSEVSEGSGSRKGTRKIASPIAESTVSKKSLKMKGTREHARGSVHSRLSLSERLASISLKEKTHNGALSTTNPKPPARCPTGHVGKLPVLEPSPMIQRPVERLSLTGQITENKYSMLHEENSGVPVVPNIDPSEMVCAGRRIIELGAMSFNGTNPVACAEGGAAQRRVSGMPASQGVVGEGSNARAVVVSVGVVEAKSLCGRITEEPKRMEVTLDCSTGSQVVAEGDAALACRMQETDSVAANPRRGSSVVGEVVPESLGHQASVSTPSALGSGEVESVTMEKVGSASMVFSPIVPPHGLAISGDKGMQSLRGVSHGRTTSHALHAPVPDRPPLYQPNPRAPVLSESSATYTSSAMHLMFSARAENNSRNTDCSAIPQKTLLHRNPVPFNARESNHSDQQSHMPMIVHKVTQQRTQVTPASVPIQERKYSNPSTGSCVEHGSRRQSSITPVNNAHDPGMPDSDKIRPTTVEYPVHSSGLLCSLRKETGCMQKPSKANGSRLNSGEPTLRTNGGRRISTLSIPQRVVSRGGSSSLATLARVPEGTTEHSFLARPLAGGDATRRPAVPMHAKANNESGGVVADLTQQLPSCTKGMPAKCTPSHLDRLPHRGNLAHLSKPKANLKTSALALGSARVATPFV</sequence>
<evidence type="ECO:0000256" key="1">
    <source>
        <dbReference type="ARBA" id="ARBA00022527"/>
    </source>
</evidence>
<dbReference type="PROSITE" id="PS00108">
    <property type="entry name" value="PROTEIN_KINASE_ST"/>
    <property type="match status" value="1"/>
</dbReference>
<dbReference type="PANTHER" id="PTHR45646:SF11">
    <property type="entry name" value="SERINE_THREONINE-PROTEIN KINASE DOA"/>
    <property type="match status" value="1"/>
</dbReference>
<dbReference type="InterPro" id="IPR017441">
    <property type="entry name" value="Protein_kinase_ATP_BS"/>
</dbReference>
<dbReference type="VEuPathDB" id="TriTrypDB:TvY486_0201110"/>
<keyword evidence="1" id="KW-0723">Serine/threonine-protein kinase</keyword>
<feature type="region of interest" description="Disordered" evidence="7">
    <location>
        <begin position="756"/>
        <end position="791"/>
    </location>
</feature>
<organism evidence="9">
    <name type="scientific">Trypanosoma vivax (strain Y486)</name>
    <dbReference type="NCBI Taxonomy" id="1055687"/>
    <lineage>
        <taxon>Eukaryota</taxon>
        <taxon>Discoba</taxon>
        <taxon>Euglenozoa</taxon>
        <taxon>Kinetoplastea</taxon>
        <taxon>Metakinetoplastina</taxon>
        <taxon>Trypanosomatida</taxon>
        <taxon>Trypanosomatidae</taxon>
        <taxon>Trypanosoma</taxon>
        <taxon>Duttonella</taxon>
    </lineage>
</organism>
<dbReference type="InterPro" id="IPR051175">
    <property type="entry name" value="CLK_kinases"/>
</dbReference>
<feature type="compositionally biased region" description="Pro residues" evidence="7">
    <location>
        <begin position="659"/>
        <end position="670"/>
    </location>
</feature>
<dbReference type="GO" id="GO:0005524">
    <property type="term" value="F:ATP binding"/>
    <property type="evidence" value="ECO:0007669"/>
    <property type="project" value="UniProtKB-UniRule"/>
</dbReference>
<evidence type="ECO:0000256" key="5">
    <source>
        <dbReference type="ARBA" id="ARBA00022840"/>
    </source>
</evidence>
<feature type="region of interest" description="Disordered" evidence="7">
    <location>
        <begin position="820"/>
        <end position="843"/>
    </location>
</feature>
<gene>
    <name evidence="9" type="ORF">TVY486_0201110</name>
</gene>
<name>G0TRX6_TRYVY</name>
<evidence type="ECO:0000256" key="3">
    <source>
        <dbReference type="ARBA" id="ARBA00022741"/>
    </source>
</evidence>
<keyword evidence="2" id="KW-0808">Transferase</keyword>
<dbReference type="InterPro" id="IPR011009">
    <property type="entry name" value="Kinase-like_dom_sf"/>
</dbReference>
<evidence type="ECO:0000256" key="7">
    <source>
        <dbReference type="SAM" id="MobiDB-lite"/>
    </source>
</evidence>
<dbReference type="InterPro" id="IPR008271">
    <property type="entry name" value="Ser/Thr_kinase_AS"/>
</dbReference>
<keyword evidence="5 6" id="KW-0067">ATP-binding</keyword>
<dbReference type="Gene3D" id="3.30.200.20">
    <property type="entry name" value="Phosphorylase Kinase, domain 1"/>
    <property type="match status" value="1"/>
</dbReference>
<dbReference type="Pfam" id="PF00069">
    <property type="entry name" value="Pkinase"/>
    <property type="match status" value="1"/>
</dbReference>
<accession>G0TRX6</accession>
<evidence type="ECO:0000256" key="6">
    <source>
        <dbReference type="PROSITE-ProRule" id="PRU10141"/>
    </source>
</evidence>
<dbReference type="PROSITE" id="PS50011">
    <property type="entry name" value="PROTEIN_KINASE_DOM"/>
    <property type="match status" value="1"/>
</dbReference>
<evidence type="ECO:0000256" key="2">
    <source>
        <dbReference type="ARBA" id="ARBA00022679"/>
    </source>
</evidence>
<evidence type="ECO:0000256" key="4">
    <source>
        <dbReference type="ARBA" id="ARBA00022777"/>
    </source>
</evidence>
<keyword evidence="3 6" id="KW-0547">Nucleotide-binding</keyword>
<feature type="compositionally biased region" description="Polar residues" evidence="7">
    <location>
        <begin position="824"/>
        <end position="840"/>
    </location>
</feature>
<feature type="region of interest" description="Disordered" evidence="7">
    <location>
        <begin position="394"/>
        <end position="420"/>
    </location>
</feature>
<dbReference type="Gene3D" id="1.10.510.10">
    <property type="entry name" value="Transferase(Phosphotransferase) domain 1"/>
    <property type="match status" value="1"/>
</dbReference>
<dbReference type="PANTHER" id="PTHR45646">
    <property type="entry name" value="SERINE/THREONINE-PROTEIN KINASE DOA-RELATED"/>
    <property type="match status" value="1"/>
</dbReference>
<dbReference type="GO" id="GO:0004674">
    <property type="term" value="F:protein serine/threonine kinase activity"/>
    <property type="evidence" value="ECO:0007669"/>
    <property type="project" value="UniProtKB-KW"/>
</dbReference>
<evidence type="ECO:0000259" key="8">
    <source>
        <dbReference type="PROSITE" id="PS50011"/>
    </source>
</evidence>
<dbReference type="SUPFAM" id="SSF56112">
    <property type="entry name" value="Protein kinase-like (PK-like)"/>
    <property type="match status" value="1"/>
</dbReference>
<keyword evidence="4" id="KW-0418">Kinase</keyword>
<dbReference type="PROSITE" id="PS00107">
    <property type="entry name" value="PROTEIN_KINASE_ATP"/>
    <property type="match status" value="1"/>
</dbReference>
<dbReference type="EMBL" id="HE573018">
    <property type="protein sequence ID" value="CCC46699.1"/>
    <property type="molecule type" value="Genomic_DNA"/>
</dbReference>
<protein>
    <recommendedName>
        <fullName evidence="8">Protein kinase domain-containing protein</fullName>
    </recommendedName>
</protein>
<proteinExistence type="predicted"/>
<evidence type="ECO:0000313" key="9">
    <source>
        <dbReference type="EMBL" id="CCC46699.1"/>
    </source>
</evidence>
<dbReference type="SMART" id="SM00220">
    <property type="entry name" value="S_TKc"/>
    <property type="match status" value="1"/>
</dbReference>
<reference evidence="9" key="1">
    <citation type="journal article" date="2012" name="Proc. Natl. Acad. Sci. U.S.A.">
        <title>Antigenic diversity is generated by distinct evolutionary mechanisms in African trypanosome species.</title>
        <authorList>
            <person name="Jackson A.P."/>
            <person name="Berry A."/>
            <person name="Aslett M."/>
            <person name="Allison H.C."/>
            <person name="Burton P."/>
            <person name="Vavrova-Anderson J."/>
            <person name="Brown R."/>
            <person name="Browne H."/>
            <person name="Corton N."/>
            <person name="Hauser H."/>
            <person name="Gamble J."/>
            <person name="Gilderthorp R."/>
            <person name="Marcello L."/>
            <person name="McQuillan J."/>
            <person name="Otto T.D."/>
            <person name="Quail M.A."/>
            <person name="Sanders M.J."/>
            <person name="van Tonder A."/>
            <person name="Ginger M.L."/>
            <person name="Field M.C."/>
            <person name="Barry J.D."/>
            <person name="Hertz-Fowler C."/>
            <person name="Berriman M."/>
        </authorList>
    </citation>
    <scope>NUCLEOTIDE SEQUENCE</scope>
    <source>
        <strain evidence="9">Y486</strain>
    </source>
</reference>
<dbReference type="InterPro" id="IPR000719">
    <property type="entry name" value="Prot_kinase_dom"/>
</dbReference>
<feature type="region of interest" description="Disordered" evidence="7">
    <location>
        <begin position="648"/>
        <end position="670"/>
    </location>
</feature>
<feature type="domain" description="Protein kinase" evidence="8">
    <location>
        <begin position="21"/>
        <end position="326"/>
    </location>
</feature>
<dbReference type="AlphaFoldDB" id="G0TRX6"/>
<feature type="region of interest" description="Disordered" evidence="7">
    <location>
        <begin position="354"/>
        <end position="376"/>
    </location>
</feature>
<feature type="binding site" evidence="6">
    <location>
        <position position="55"/>
    </location>
    <ligand>
        <name>ATP</name>
        <dbReference type="ChEBI" id="CHEBI:30616"/>
    </ligand>
</feature>
<dbReference type="GO" id="GO:0005634">
    <property type="term" value="C:nucleus"/>
    <property type="evidence" value="ECO:0007669"/>
    <property type="project" value="TreeGrafter"/>
</dbReference>